<accession>A0A109JNQ5</accession>
<dbReference type="EMBL" id="LNCD01000072">
    <property type="protein sequence ID" value="KWV52315.1"/>
    <property type="molecule type" value="Genomic_DNA"/>
</dbReference>
<comment type="subunit">
    <text evidence="3 6">Homotrimer; associates with NifD.</text>
</comment>
<evidence type="ECO:0000313" key="7">
    <source>
        <dbReference type="EMBL" id="KWV52315.1"/>
    </source>
</evidence>
<evidence type="ECO:0000256" key="1">
    <source>
        <dbReference type="ARBA" id="ARBA00002247"/>
    </source>
</evidence>
<dbReference type="HAMAP" id="MF_00529">
    <property type="entry name" value="NifW"/>
    <property type="match status" value="1"/>
</dbReference>
<evidence type="ECO:0000256" key="4">
    <source>
        <dbReference type="ARBA" id="ARBA00016274"/>
    </source>
</evidence>
<dbReference type="Proteomes" id="UP000068164">
    <property type="component" value="Unassembled WGS sequence"/>
</dbReference>
<keyword evidence="5 6" id="KW-0535">Nitrogen fixation</keyword>
<comment type="caution">
    <text evidence="7">The sequence shown here is derived from an EMBL/GenBank/DDBJ whole genome shotgun (WGS) entry which is preliminary data.</text>
</comment>
<evidence type="ECO:0000256" key="3">
    <source>
        <dbReference type="ARBA" id="ARBA00011284"/>
    </source>
</evidence>
<dbReference type="RefSeq" id="WP_007539184.1">
    <property type="nucleotide sequence ID" value="NZ_LNCD01000072.1"/>
</dbReference>
<comment type="function">
    <text evidence="1 6">May protect the nitrogenase Fe-Mo protein from oxidative damage.</text>
</comment>
<reference evidence="7 8" key="1">
    <citation type="submission" date="2015-11" db="EMBL/GenBank/DDBJ databases">
        <title>Draft Genome Sequence of the Strain BR 10423 (Rhizobium sp.) isolated from nodules of Mimosa pudica.</title>
        <authorList>
            <person name="Barauna A.C."/>
            <person name="Zilli J.E."/>
            <person name="Simoes-Araujo J.L."/>
            <person name="Reis V.M."/>
            <person name="James E.K."/>
            <person name="Reis F.B.Jr."/>
            <person name="Rouws L.F."/>
            <person name="Passos S.R."/>
            <person name="Gois S.R."/>
        </authorList>
    </citation>
    <scope>NUCLEOTIDE SEQUENCE [LARGE SCALE GENOMIC DNA]</scope>
    <source>
        <strain evidence="7 8">BR10423</strain>
    </source>
</reference>
<gene>
    <name evidence="6" type="primary">nifW</name>
    <name evidence="7" type="ORF">AS026_04910</name>
</gene>
<evidence type="ECO:0000256" key="2">
    <source>
        <dbReference type="ARBA" id="ARBA00008351"/>
    </source>
</evidence>
<dbReference type="GO" id="GO:0009399">
    <property type="term" value="P:nitrogen fixation"/>
    <property type="evidence" value="ECO:0007669"/>
    <property type="project" value="UniProtKB-UniRule"/>
</dbReference>
<keyword evidence="8" id="KW-1185">Reference proteome</keyword>
<dbReference type="OrthoDB" id="9811868at2"/>
<evidence type="ECO:0000256" key="6">
    <source>
        <dbReference type="HAMAP-Rule" id="MF_00529"/>
    </source>
</evidence>
<evidence type="ECO:0000313" key="8">
    <source>
        <dbReference type="Proteomes" id="UP000068164"/>
    </source>
</evidence>
<dbReference type="NCBIfam" id="NF002009">
    <property type="entry name" value="PRK00810.1"/>
    <property type="match status" value="1"/>
</dbReference>
<comment type="similarity">
    <text evidence="2 6">Belongs to the NifW family.</text>
</comment>
<organism evidence="7 8">
    <name type="scientific">Rhizobium altiplani</name>
    <dbReference type="NCBI Taxonomy" id="1864509"/>
    <lineage>
        <taxon>Bacteria</taxon>
        <taxon>Pseudomonadati</taxon>
        <taxon>Pseudomonadota</taxon>
        <taxon>Alphaproteobacteria</taxon>
        <taxon>Hyphomicrobiales</taxon>
        <taxon>Rhizobiaceae</taxon>
        <taxon>Rhizobium/Agrobacterium group</taxon>
        <taxon>Rhizobium</taxon>
    </lineage>
</organism>
<dbReference type="AlphaFoldDB" id="A0A109JNQ5"/>
<sequence length="134" mass="15280">MKTNPDNSRPISVVEVLSQLRNLSAAEDFFETLGVAYERRVLETSRLHIMKRMGQYLADEDLEDAPQELVAARARATLKRAYEDFVTSAPLHHRVFKVLQDHDPLSATEHKIGRNSTFVPFESVLKRFGEAPRS</sequence>
<proteinExistence type="inferred from homology"/>
<dbReference type="Pfam" id="PF03206">
    <property type="entry name" value="NifW"/>
    <property type="match status" value="1"/>
</dbReference>
<name>A0A109JNQ5_9HYPH</name>
<dbReference type="InterPro" id="IPR004893">
    <property type="entry name" value="NifW"/>
</dbReference>
<protein>
    <recommendedName>
        <fullName evidence="4 6">Nitrogenase-stabilizing/protective protein NifW</fullName>
    </recommendedName>
</protein>
<evidence type="ECO:0000256" key="5">
    <source>
        <dbReference type="ARBA" id="ARBA00023231"/>
    </source>
</evidence>